<feature type="compositionally biased region" description="Low complexity" evidence="1">
    <location>
        <begin position="108"/>
        <end position="129"/>
    </location>
</feature>
<evidence type="ECO:0000313" key="3">
    <source>
        <dbReference type="Proteomes" id="UP000233551"/>
    </source>
</evidence>
<comment type="caution">
    <text evidence="2">The sequence shown here is derived from an EMBL/GenBank/DDBJ whole genome shotgun (WGS) entry which is preliminary data.</text>
</comment>
<accession>A0A2I0JID5</accession>
<feature type="region of interest" description="Disordered" evidence="1">
    <location>
        <begin position="66"/>
        <end position="164"/>
    </location>
</feature>
<proteinExistence type="predicted"/>
<organism evidence="2 3">
    <name type="scientific">Punica granatum</name>
    <name type="common">Pomegranate</name>
    <dbReference type="NCBI Taxonomy" id="22663"/>
    <lineage>
        <taxon>Eukaryota</taxon>
        <taxon>Viridiplantae</taxon>
        <taxon>Streptophyta</taxon>
        <taxon>Embryophyta</taxon>
        <taxon>Tracheophyta</taxon>
        <taxon>Spermatophyta</taxon>
        <taxon>Magnoliopsida</taxon>
        <taxon>eudicotyledons</taxon>
        <taxon>Gunneridae</taxon>
        <taxon>Pentapetalae</taxon>
        <taxon>rosids</taxon>
        <taxon>malvids</taxon>
        <taxon>Myrtales</taxon>
        <taxon>Lythraceae</taxon>
        <taxon>Punica</taxon>
    </lineage>
</organism>
<evidence type="ECO:0000256" key="1">
    <source>
        <dbReference type="SAM" id="MobiDB-lite"/>
    </source>
</evidence>
<gene>
    <name evidence="2" type="ORF">CRG98_023875</name>
</gene>
<feature type="compositionally biased region" description="Basic residues" evidence="1">
    <location>
        <begin position="130"/>
        <end position="140"/>
    </location>
</feature>
<reference evidence="2 3" key="1">
    <citation type="submission" date="2017-11" db="EMBL/GenBank/DDBJ databases">
        <title>De-novo sequencing of pomegranate (Punica granatum L.) genome.</title>
        <authorList>
            <person name="Akparov Z."/>
            <person name="Amiraslanov A."/>
            <person name="Hajiyeva S."/>
            <person name="Abbasov M."/>
            <person name="Kaur K."/>
            <person name="Hamwieh A."/>
            <person name="Solovyev V."/>
            <person name="Salamov A."/>
            <person name="Braich B."/>
            <person name="Kosarev P."/>
            <person name="Mahmoud A."/>
            <person name="Hajiyev E."/>
            <person name="Babayeva S."/>
            <person name="Izzatullayeva V."/>
            <person name="Mammadov A."/>
            <person name="Mammadov A."/>
            <person name="Sharifova S."/>
            <person name="Ojaghi J."/>
            <person name="Eynullazada K."/>
            <person name="Bayramov B."/>
            <person name="Abdulazimova A."/>
            <person name="Shahmuradov I."/>
        </authorList>
    </citation>
    <scope>NUCLEOTIDE SEQUENCE [LARGE SCALE GENOMIC DNA]</scope>
    <source>
        <strain evidence="3">cv. AG2017</strain>
        <tissue evidence="2">Leaf</tissue>
    </source>
</reference>
<name>A0A2I0JID5_PUNGR</name>
<evidence type="ECO:0000313" key="2">
    <source>
        <dbReference type="EMBL" id="PKI55743.1"/>
    </source>
</evidence>
<sequence>MAHICILACGARRRLQLPPASSPQRPETGTAVLGRRTLLLHPTSSSPLTLLLTGSAHLLVCAGPTQQIRPSPLCPVQPRRSDPFRLASGSAWNARPVSPADSAQLQHPAQLARAPGPARPAAAQLSRVRPNPRARPRPPHARPDSPAQRPLCSRSALFRPPGLV</sequence>
<dbReference type="EMBL" id="PGOL01001680">
    <property type="protein sequence ID" value="PKI55743.1"/>
    <property type="molecule type" value="Genomic_DNA"/>
</dbReference>
<dbReference type="STRING" id="22663.A0A2I0JID5"/>
<protein>
    <submittedName>
        <fullName evidence="2">Uncharacterized protein</fullName>
    </submittedName>
</protein>
<keyword evidence="3" id="KW-1185">Reference proteome</keyword>
<dbReference type="AlphaFoldDB" id="A0A2I0JID5"/>
<dbReference type="Proteomes" id="UP000233551">
    <property type="component" value="Unassembled WGS sequence"/>
</dbReference>